<keyword evidence="5" id="KW-1133">Transmembrane helix</keyword>
<gene>
    <name evidence="6" type="ORF">Metli_1232</name>
</gene>
<evidence type="ECO:0000256" key="3">
    <source>
        <dbReference type="ARBA" id="ARBA00022440"/>
    </source>
</evidence>
<feature type="transmembrane region" description="Helical" evidence="5">
    <location>
        <begin position="12"/>
        <end position="35"/>
    </location>
</feature>
<proteinExistence type="inferred from homology"/>
<dbReference type="OrthoDB" id="111617at2157"/>
<accession>J1AQE5</accession>
<organism evidence="6 7">
    <name type="scientific">Methanofollis liminatans DSM 4140</name>
    <dbReference type="NCBI Taxonomy" id="28892"/>
    <lineage>
        <taxon>Archaea</taxon>
        <taxon>Methanobacteriati</taxon>
        <taxon>Methanobacteriota</taxon>
        <taxon>Stenosarchaea group</taxon>
        <taxon>Methanomicrobia</taxon>
        <taxon>Methanomicrobiales</taxon>
        <taxon>Methanomicrobiaceae</taxon>
        <taxon>Methanofollis</taxon>
    </lineage>
</organism>
<dbReference type="GO" id="GO:0005198">
    <property type="term" value="F:structural molecule activity"/>
    <property type="evidence" value="ECO:0007669"/>
    <property type="project" value="InterPro"/>
</dbReference>
<keyword evidence="6" id="KW-0969">Cilium</keyword>
<dbReference type="PATRIC" id="fig|28892.9.peg.1325"/>
<keyword evidence="3 4" id="KW-0974">Archaeal flagellum</keyword>
<protein>
    <recommendedName>
        <fullName evidence="4">Flagellin</fullName>
    </recommendedName>
</protein>
<keyword evidence="5" id="KW-0812">Transmembrane</keyword>
<dbReference type="Pfam" id="PF01917">
    <property type="entry name" value="Flagellin_arch-type"/>
    <property type="match status" value="1"/>
</dbReference>
<comment type="subcellular location">
    <subcellularLocation>
        <location evidence="1 4">Archaeal flagellum</location>
    </subcellularLocation>
</comment>
<evidence type="ECO:0000313" key="7">
    <source>
        <dbReference type="Proteomes" id="UP000005095"/>
    </source>
</evidence>
<dbReference type="AlphaFoldDB" id="J1AQE5"/>
<dbReference type="Proteomes" id="UP000005095">
    <property type="component" value="Chromosome"/>
</dbReference>
<keyword evidence="6" id="KW-0966">Cell projection</keyword>
<dbReference type="PANTHER" id="PTHR35903:SF1">
    <property type="entry name" value="FLAGELLIN B1"/>
    <property type="match status" value="1"/>
</dbReference>
<dbReference type="NCBIfam" id="TIGR02537">
    <property type="entry name" value="arch_flag_Nterm"/>
    <property type="match status" value="1"/>
</dbReference>
<name>J1AQE5_9EURY</name>
<keyword evidence="6" id="KW-0282">Flagellum</keyword>
<evidence type="ECO:0000313" key="6">
    <source>
        <dbReference type="EMBL" id="EJG07188.1"/>
    </source>
</evidence>
<evidence type="ECO:0000256" key="5">
    <source>
        <dbReference type="SAM" id="Phobius"/>
    </source>
</evidence>
<dbReference type="GO" id="GO:0097588">
    <property type="term" value="P:archaeal or bacterial-type flagellum-dependent cell motility"/>
    <property type="evidence" value="ECO:0007669"/>
    <property type="project" value="InterPro"/>
</dbReference>
<evidence type="ECO:0000256" key="1">
    <source>
        <dbReference type="ARBA" id="ARBA00004618"/>
    </source>
</evidence>
<dbReference type="STRING" id="28892.Metli_1232"/>
<evidence type="ECO:0000256" key="2">
    <source>
        <dbReference type="ARBA" id="ARBA00010256"/>
    </source>
</evidence>
<dbReference type="InterPro" id="IPR002774">
    <property type="entry name" value="Flagellin_arc-type"/>
</dbReference>
<dbReference type="PANTHER" id="PTHR35903">
    <property type="entry name" value="FLAGELLIN B1"/>
    <property type="match status" value="1"/>
</dbReference>
<keyword evidence="7" id="KW-1185">Reference proteome</keyword>
<sequence>MRKFGKSDEAFTGLEAAIVLIAFVVVAAVFSYVMLGAGFFTSQKSQEVVHTSVDQASSSLEVRGDVYGMDNGNMTKAKDNVEANQKIDTLQFNVALTSGGSPVDINKTVLTYMTADEVVVLNRTLADKTHATLGIGNWTVADKVGTADTDFLIERGEQFVIWVKVPTELEADGKFSLEVKPSTGAALGIKRTAPAQIDVSNLLY</sequence>
<comment type="similarity">
    <text evidence="2 4">Belongs to the archaeal flagellin family.</text>
</comment>
<dbReference type="HOGENOM" id="CLU_084671_1_0_2"/>
<dbReference type="EMBL" id="CM001555">
    <property type="protein sequence ID" value="EJG07188.1"/>
    <property type="molecule type" value="Genomic_DNA"/>
</dbReference>
<dbReference type="RefSeq" id="WP_004038880.1">
    <property type="nucleotide sequence ID" value="NZ_CM001555.1"/>
</dbReference>
<reference evidence="6 7" key="1">
    <citation type="submission" date="2011-08" db="EMBL/GenBank/DDBJ databases">
        <title>The complete genome of Methanofollis liminatans DSM 4140.</title>
        <authorList>
            <consortium name="US DOE Joint Genome Institute (JGI-PGF)"/>
            <person name="Lucas S."/>
            <person name="Han J."/>
            <person name="Lapidus A."/>
            <person name="Bruce D."/>
            <person name="Goodwin L."/>
            <person name="Pitluck S."/>
            <person name="Peters L."/>
            <person name="Kyrpides N."/>
            <person name="Mavromatis K."/>
            <person name="Ivanova N."/>
            <person name="Mikhailova N."/>
            <person name="Lu M."/>
            <person name="Detter J.C."/>
            <person name="Tapia R."/>
            <person name="Han C."/>
            <person name="Land M."/>
            <person name="Hauser L."/>
            <person name="Markowitz V."/>
            <person name="Cheng J.-F."/>
            <person name="Hugenholtz P."/>
            <person name="Woyke T."/>
            <person name="Wu D."/>
            <person name="Spring S."/>
            <person name="Schuler E."/>
            <person name="Brambilla E."/>
            <person name="Klenk H.-P."/>
            <person name="Eisen J.A."/>
        </authorList>
    </citation>
    <scope>NUCLEOTIDE SEQUENCE [LARGE SCALE GENOMIC DNA]</scope>
    <source>
        <strain evidence="6 7">DSM 4140</strain>
    </source>
</reference>
<dbReference type="InterPro" id="IPR013373">
    <property type="entry name" value="Flagellin/pilin_N_arc"/>
</dbReference>
<dbReference type="GO" id="GO:0097589">
    <property type="term" value="C:archaeal-type flagellum"/>
    <property type="evidence" value="ECO:0007669"/>
    <property type="project" value="UniProtKB-SubCell"/>
</dbReference>
<evidence type="ECO:0000256" key="4">
    <source>
        <dbReference type="RuleBase" id="RU361282"/>
    </source>
</evidence>
<comment type="function">
    <text evidence="4">Flagellin is the subunit protein which polymerizes to form the filaments of archaeal flagella.</text>
</comment>
<keyword evidence="5" id="KW-0472">Membrane</keyword>